<keyword evidence="12" id="KW-1185">Reference proteome</keyword>
<dbReference type="Gene3D" id="1.10.1380.10">
    <property type="entry name" value="Neutral endopeptidase , domain2"/>
    <property type="match status" value="1"/>
</dbReference>
<dbReference type="RefSeq" id="WP_284349811.1">
    <property type="nucleotide sequence ID" value="NZ_BRXS01000003.1"/>
</dbReference>
<dbReference type="Pfam" id="PF01431">
    <property type="entry name" value="Peptidase_M13"/>
    <property type="match status" value="1"/>
</dbReference>
<evidence type="ECO:0000256" key="7">
    <source>
        <dbReference type="ARBA" id="ARBA00023049"/>
    </source>
</evidence>
<dbReference type="PANTHER" id="PTHR11733:SF167">
    <property type="entry name" value="FI17812P1-RELATED"/>
    <property type="match status" value="1"/>
</dbReference>
<sequence>MSRSRLALLAFLASAAPLAAQGPARSRGLDPANLDTTCAPCADFNQFANGGWLKRSTIPAAYSRWGAFNELADKNEGVLRQIVEAAAAQPKPDARTAGRPDRQAVRTVPVVDAKSSPQANVQRIGAFYRSCIDSVALETAGYTPIKPLLARIDGIKTHQDLARALGPLEAEAGLAPFGAGPGPDAKNSNALIVSASQGGLGLPDRDLYLKDDARSKGVREAFVAHAAKYFELTGADAATAKADAERVLAVETKMAEASMSRVAMRDPNAVYNKMSLADFQKMTPHIDWAGYFKAQGAPAFTEVNVRQPAYFRAIDSLLATEPVETWRAYLRYHAIDASAGALSSAFVNEAFRFGATFSGAKEQQPRAKRCTNTTNGALGEAVGQEYVRRTFTEKDKQRALAMVENLRAALRDKITTAAWMSDSTKQQALAKLAAFTPKIGYPDKWRDYSALDVQDGPYLANLKRVQDFNRARNWAKLGKPIDKTEWSMTPPTVNAYYNPSWNEIVFPAGILQSPFYDPNADDAVNYGAMGAVIGHEMSHGFDDQGRQYDAKGNLRDWWTAADAAKYKAEAQKVVDQFNGYTVVDSVTKVNGQLTLGENIADLGGLTIAYAAMQKAYEGKSREKIDGFTPEQRFFLGWAQVWRTLQRDEAARNQVQTDPHSPGMWRVNGPLSNMPEFRAAFGCKEGDKMVRPAALRAQIW</sequence>
<feature type="signal peptide" evidence="8">
    <location>
        <begin position="1"/>
        <end position="19"/>
    </location>
</feature>
<protein>
    <submittedName>
        <fullName evidence="11">Metallopeptidase</fullName>
    </submittedName>
</protein>
<dbReference type="InterPro" id="IPR024079">
    <property type="entry name" value="MetalloPept_cat_dom_sf"/>
</dbReference>
<dbReference type="Gene3D" id="3.40.390.10">
    <property type="entry name" value="Collagenase (Catalytic Domain)"/>
    <property type="match status" value="1"/>
</dbReference>
<evidence type="ECO:0000313" key="12">
    <source>
        <dbReference type="Proteomes" id="UP001161325"/>
    </source>
</evidence>
<evidence type="ECO:0000256" key="3">
    <source>
        <dbReference type="ARBA" id="ARBA00022670"/>
    </source>
</evidence>
<accession>A0AA37QAI4</accession>
<dbReference type="InterPro" id="IPR008753">
    <property type="entry name" value="Peptidase_M13_N"/>
</dbReference>
<comment type="similarity">
    <text evidence="2">Belongs to the peptidase M13 family.</text>
</comment>
<dbReference type="PRINTS" id="PR00786">
    <property type="entry name" value="NEPRILYSIN"/>
</dbReference>
<dbReference type="Proteomes" id="UP001161325">
    <property type="component" value="Unassembled WGS sequence"/>
</dbReference>
<dbReference type="GO" id="GO:0004222">
    <property type="term" value="F:metalloendopeptidase activity"/>
    <property type="evidence" value="ECO:0007669"/>
    <property type="project" value="InterPro"/>
</dbReference>
<dbReference type="GO" id="GO:0005886">
    <property type="term" value="C:plasma membrane"/>
    <property type="evidence" value="ECO:0007669"/>
    <property type="project" value="TreeGrafter"/>
</dbReference>
<keyword evidence="6" id="KW-0862">Zinc</keyword>
<evidence type="ECO:0000259" key="10">
    <source>
        <dbReference type="Pfam" id="PF05649"/>
    </source>
</evidence>
<feature type="chain" id="PRO_5041301104" evidence="8">
    <location>
        <begin position="20"/>
        <end position="699"/>
    </location>
</feature>
<dbReference type="PROSITE" id="PS51885">
    <property type="entry name" value="NEPRILYSIN"/>
    <property type="match status" value="1"/>
</dbReference>
<keyword evidence="4" id="KW-0479">Metal-binding</keyword>
<evidence type="ECO:0000256" key="6">
    <source>
        <dbReference type="ARBA" id="ARBA00022833"/>
    </source>
</evidence>
<reference evidence="11" key="1">
    <citation type="submission" date="2022-08" db="EMBL/GenBank/DDBJ databases">
        <title>Draft genome sequencing of Roseisolibacter agri AW1220.</title>
        <authorList>
            <person name="Tobiishi Y."/>
            <person name="Tonouchi A."/>
        </authorList>
    </citation>
    <scope>NUCLEOTIDE SEQUENCE</scope>
    <source>
        <strain evidence="11">AW1220</strain>
    </source>
</reference>
<feature type="domain" description="Peptidase M13 C-terminal" evidence="9">
    <location>
        <begin position="494"/>
        <end position="690"/>
    </location>
</feature>
<evidence type="ECO:0000256" key="5">
    <source>
        <dbReference type="ARBA" id="ARBA00022801"/>
    </source>
</evidence>
<dbReference type="CDD" id="cd08662">
    <property type="entry name" value="M13"/>
    <property type="match status" value="1"/>
</dbReference>
<dbReference type="PANTHER" id="PTHR11733">
    <property type="entry name" value="ZINC METALLOPROTEASE FAMILY M13 NEPRILYSIN-RELATED"/>
    <property type="match status" value="1"/>
</dbReference>
<evidence type="ECO:0000256" key="4">
    <source>
        <dbReference type="ARBA" id="ARBA00022723"/>
    </source>
</evidence>
<dbReference type="Pfam" id="PF05649">
    <property type="entry name" value="Peptidase_M13_N"/>
    <property type="match status" value="1"/>
</dbReference>
<dbReference type="GO" id="GO:0046872">
    <property type="term" value="F:metal ion binding"/>
    <property type="evidence" value="ECO:0007669"/>
    <property type="project" value="UniProtKB-KW"/>
</dbReference>
<dbReference type="InterPro" id="IPR000718">
    <property type="entry name" value="Peptidase_M13"/>
</dbReference>
<dbReference type="InterPro" id="IPR018497">
    <property type="entry name" value="Peptidase_M13_C"/>
</dbReference>
<keyword evidence="7" id="KW-0482">Metalloprotease</keyword>
<evidence type="ECO:0000256" key="8">
    <source>
        <dbReference type="SAM" id="SignalP"/>
    </source>
</evidence>
<comment type="caution">
    <text evidence="11">The sequence shown here is derived from an EMBL/GenBank/DDBJ whole genome shotgun (WGS) entry which is preliminary data.</text>
</comment>
<evidence type="ECO:0000313" key="11">
    <source>
        <dbReference type="EMBL" id="GLC25356.1"/>
    </source>
</evidence>
<keyword evidence="5" id="KW-0378">Hydrolase</keyword>
<keyword evidence="8" id="KW-0732">Signal</keyword>
<evidence type="ECO:0000259" key="9">
    <source>
        <dbReference type="Pfam" id="PF01431"/>
    </source>
</evidence>
<evidence type="ECO:0000256" key="1">
    <source>
        <dbReference type="ARBA" id="ARBA00001947"/>
    </source>
</evidence>
<organism evidence="11 12">
    <name type="scientific">Roseisolibacter agri</name>
    <dbReference type="NCBI Taxonomy" id="2014610"/>
    <lineage>
        <taxon>Bacteria</taxon>
        <taxon>Pseudomonadati</taxon>
        <taxon>Gemmatimonadota</taxon>
        <taxon>Gemmatimonadia</taxon>
        <taxon>Gemmatimonadales</taxon>
        <taxon>Gemmatimonadaceae</taxon>
        <taxon>Roseisolibacter</taxon>
    </lineage>
</organism>
<feature type="domain" description="Peptidase M13 N-terminal" evidence="10">
    <location>
        <begin position="40"/>
        <end position="442"/>
    </location>
</feature>
<dbReference type="GO" id="GO:0016485">
    <property type="term" value="P:protein processing"/>
    <property type="evidence" value="ECO:0007669"/>
    <property type="project" value="TreeGrafter"/>
</dbReference>
<dbReference type="InterPro" id="IPR042089">
    <property type="entry name" value="Peptidase_M13_dom_2"/>
</dbReference>
<dbReference type="AlphaFoldDB" id="A0AA37QAI4"/>
<dbReference type="SUPFAM" id="SSF55486">
    <property type="entry name" value="Metalloproteases ('zincins'), catalytic domain"/>
    <property type="match status" value="1"/>
</dbReference>
<name>A0AA37QAI4_9BACT</name>
<keyword evidence="3" id="KW-0645">Protease</keyword>
<comment type="cofactor">
    <cofactor evidence="1">
        <name>Zn(2+)</name>
        <dbReference type="ChEBI" id="CHEBI:29105"/>
    </cofactor>
</comment>
<evidence type="ECO:0000256" key="2">
    <source>
        <dbReference type="ARBA" id="ARBA00007357"/>
    </source>
</evidence>
<dbReference type="EMBL" id="BRXS01000003">
    <property type="protein sequence ID" value="GLC25356.1"/>
    <property type="molecule type" value="Genomic_DNA"/>
</dbReference>
<proteinExistence type="inferred from homology"/>
<gene>
    <name evidence="11" type="primary">pepO</name>
    <name evidence="11" type="ORF">rosag_18690</name>
</gene>